<dbReference type="GO" id="GO:0005615">
    <property type="term" value="C:extracellular space"/>
    <property type="evidence" value="ECO:0007669"/>
    <property type="project" value="TreeGrafter"/>
</dbReference>
<dbReference type="CDD" id="cd19340">
    <property type="entry name" value="Wnt_Wnt8"/>
    <property type="match status" value="1"/>
</dbReference>
<evidence type="ECO:0000256" key="9">
    <source>
        <dbReference type="SAM" id="Coils"/>
    </source>
</evidence>
<dbReference type="GO" id="GO:0005109">
    <property type="term" value="F:frizzled binding"/>
    <property type="evidence" value="ECO:0007669"/>
    <property type="project" value="TreeGrafter"/>
</dbReference>
<dbReference type="InterPro" id="IPR043158">
    <property type="entry name" value="Wnt_C"/>
</dbReference>
<feature type="signal peptide" evidence="10">
    <location>
        <begin position="1"/>
        <end position="17"/>
    </location>
</feature>
<evidence type="ECO:0000256" key="6">
    <source>
        <dbReference type="ARBA" id="ARBA00022687"/>
    </source>
</evidence>
<dbReference type="GO" id="GO:0030182">
    <property type="term" value="P:neuron differentiation"/>
    <property type="evidence" value="ECO:0007669"/>
    <property type="project" value="TreeGrafter"/>
</dbReference>
<name>A0AAV8VM67_9CUCU</name>
<dbReference type="GO" id="GO:0060070">
    <property type="term" value="P:canonical Wnt signaling pathway"/>
    <property type="evidence" value="ECO:0007669"/>
    <property type="project" value="TreeGrafter"/>
</dbReference>
<keyword evidence="7" id="KW-1015">Disulfide bond</keyword>
<keyword evidence="10" id="KW-0732">Signal</keyword>
<gene>
    <name evidence="11" type="ORF">NQ315_015457</name>
</gene>
<evidence type="ECO:0000256" key="4">
    <source>
        <dbReference type="ARBA" id="ARBA00022525"/>
    </source>
</evidence>
<evidence type="ECO:0000256" key="3">
    <source>
        <dbReference type="ARBA" id="ARBA00022473"/>
    </source>
</evidence>
<proteinExistence type="inferred from homology"/>
<dbReference type="PRINTS" id="PR01349">
    <property type="entry name" value="WNTPROTEIN"/>
</dbReference>
<dbReference type="PANTHER" id="PTHR12027">
    <property type="entry name" value="WNT RELATED"/>
    <property type="match status" value="1"/>
</dbReference>
<dbReference type="PANTHER" id="PTHR12027:SF81">
    <property type="entry name" value="WNT INHIBITOR OF DORSAL PROTEIN"/>
    <property type="match status" value="1"/>
</dbReference>
<evidence type="ECO:0000256" key="10">
    <source>
        <dbReference type="SAM" id="SignalP"/>
    </source>
</evidence>
<evidence type="ECO:0000256" key="8">
    <source>
        <dbReference type="RuleBase" id="RU003500"/>
    </source>
</evidence>
<dbReference type="Pfam" id="PF00110">
    <property type="entry name" value="wnt"/>
    <property type="match status" value="1"/>
</dbReference>
<keyword evidence="9" id="KW-0175">Coiled coil</keyword>
<evidence type="ECO:0000313" key="11">
    <source>
        <dbReference type="EMBL" id="KAJ8915234.1"/>
    </source>
</evidence>
<dbReference type="GO" id="GO:0005125">
    <property type="term" value="F:cytokine activity"/>
    <property type="evidence" value="ECO:0007669"/>
    <property type="project" value="TreeGrafter"/>
</dbReference>
<comment type="similarity">
    <text evidence="2 8">Belongs to the Wnt family.</text>
</comment>
<keyword evidence="12" id="KW-1185">Reference proteome</keyword>
<evidence type="ECO:0000256" key="7">
    <source>
        <dbReference type="ARBA" id="ARBA00023157"/>
    </source>
</evidence>
<evidence type="ECO:0000256" key="2">
    <source>
        <dbReference type="ARBA" id="ARBA00005683"/>
    </source>
</evidence>
<comment type="function">
    <text evidence="8">Ligand for members of the frizzled family of seven transmembrane receptors.</text>
</comment>
<dbReference type="EMBL" id="JANEYG010000056">
    <property type="protein sequence ID" value="KAJ8915234.1"/>
    <property type="molecule type" value="Genomic_DNA"/>
</dbReference>
<dbReference type="SMART" id="SM00097">
    <property type="entry name" value="WNT1"/>
    <property type="match status" value="1"/>
</dbReference>
<keyword evidence="4" id="KW-0964">Secreted</keyword>
<dbReference type="GO" id="GO:0045165">
    <property type="term" value="P:cell fate commitment"/>
    <property type="evidence" value="ECO:0007669"/>
    <property type="project" value="TreeGrafter"/>
</dbReference>
<sequence length="367" mass="41688">MVVVVFFIFTLLAVVAAAVRGSPMWLVNNSLYRAKDLVPVPDELTPAVAESIARGSQMALEHCQSVFKWERWNCPTSSFLRLPKQDPNRETAFAKAILAAGVVYSVTKDCSKGLIPECRCYPMPERAPLRNRFKEVFLLGGNSTRNRQKINHSTDWTWGGCSDDVSYALEVAKKLFDKLEKGLDAAAYVGRHNGKVGREMIVNFVSKRCECHGMVSSCSMQTCWMELGAFEEVVMKLKEKYRRAERVAYEAVEEAITLGNSARQWDEEKIIPVKKHSLVYLVQSPDYCVVNAAEDVLGTKGRQCSRDASEHVTREERKSCKTLCRSCGYKVRKFRKRETRKCNCSFTWCCDVKCDTCVVDLDEYFCH</sequence>
<feature type="coiled-coil region" evidence="9">
    <location>
        <begin position="227"/>
        <end position="254"/>
    </location>
</feature>
<keyword evidence="6 8" id="KW-0879">Wnt signaling pathway</keyword>
<organism evidence="11 12">
    <name type="scientific">Exocentrus adspersus</name>
    <dbReference type="NCBI Taxonomy" id="1586481"/>
    <lineage>
        <taxon>Eukaryota</taxon>
        <taxon>Metazoa</taxon>
        <taxon>Ecdysozoa</taxon>
        <taxon>Arthropoda</taxon>
        <taxon>Hexapoda</taxon>
        <taxon>Insecta</taxon>
        <taxon>Pterygota</taxon>
        <taxon>Neoptera</taxon>
        <taxon>Endopterygota</taxon>
        <taxon>Coleoptera</taxon>
        <taxon>Polyphaga</taxon>
        <taxon>Cucujiformia</taxon>
        <taxon>Chrysomeloidea</taxon>
        <taxon>Cerambycidae</taxon>
        <taxon>Lamiinae</taxon>
        <taxon>Acanthocinini</taxon>
        <taxon>Exocentrus</taxon>
    </lineage>
</organism>
<comment type="subcellular location">
    <subcellularLocation>
        <location evidence="1 8">Secreted</location>
        <location evidence="1 8">Extracellular space</location>
        <location evidence="1 8">Extracellular matrix</location>
    </subcellularLocation>
</comment>
<evidence type="ECO:0000313" key="12">
    <source>
        <dbReference type="Proteomes" id="UP001159042"/>
    </source>
</evidence>
<dbReference type="Gene3D" id="3.30.2460.20">
    <property type="match status" value="1"/>
</dbReference>
<protein>
    <recommendedName>
        <fullName evidence="8">Protein Wnt</fullName>
    </recommendedName>
</protein>
<comment type="caution">
    <text evidence="11">The sequence shown here is derived from an EMBL/GenBank/DDBJ whole genome shotgun (WGS) entry which is preliminary data.</text>
</comment>
<feature type="chain" id="PRO_5043552507" description="Protein Wnt" evidence="10">
    <location>
        <begin position="18"/>
        <end position="367"/>
    </location>
</feature>
<keyword evidence="5" id="KW-0272">Extracellular matrix</keyword>
<evidence type="ECO:0000256" key="1">
    <source>
        <dbReference type="ARBA" id="ARBA00004498"/>
    </source>
</evidence>
<keyword evidence="3 8" id="KW-0217">Developmental protein</keyword>
<reference evidence="11 12" key="1">
    <citation type="journal article" date="2023" name="Insect Mol. Biol.">
        <title>Genome sequencing provides insights into the evolution of gene families encoding plant cell wall-degrading enzymes in longhorned beetles.</title>
        <authorList>
            <person name="Shin N.R."/>
            <person name="Okamura Y."/>
            <person name="Kirsch R."/>
            <person name="Pauchet Y."/>
        </authorList>
    </citation>
    <scope>NUCLEOTIDE SEQUENCE [LARGE SCALE GENOMIC DNA]</scope>
    <source>
        <strain evidence="11">EAD_L_NR</strain>
    </source>
</reference>
<accession>A0AAV8VM67</accession>
<evidence type="ECO:0000256" key="5">
    <source>
        <dbReference type="ARBA" id="ARBA00022530"/>
    </source>
</evidence>
<dbReference type="AlphaFoldDB" id="A0AAV8VM67"/>
<dbReference type="Proteomes" id="UP001159042">
    <property type="component" value="Unassembled WGS sequence"/>
</dbReference>
<dbReference type="InterPro" id="IPR005817">
    <property type="entry name" value="Wnt"/>
</dbReference>